<evidence type="ECO:0000313" key="5">
    <source>
        <dbReference type="EMBL" id="QHQ69113.1"/>
    </source>
</evidence>
<dbReference type="GO" id="GO:0030527">
    <property type="term" value="F:structural constituent of chromatin"/>
    <property type="evidence" value="ECO:0007669"/>
    <property type="project" value="InterPro"/>
</dbReference>
<dbReference type="EMBL" id="CP047143">
    <property type="protein sequence ID" value="QHQ69113.1"/>
    <property type="molecule type" value="Genomic_DNA"/>
</dbReference>
<dbReference type="SUPFAM" id="SSF47729">
    <property type="entry name" value="IHF-like DNA-binding proteins"/>
    <property type="match status" value="1"/>
</dbReference>
<keyword evidence="4" id="KW-0238">DNA-binding</keyword>
<evidence type="ECO:0000256" key="2">
    <source>
        <dbReference type="ARBA" id="ARBA00021922"/>
    </source>
</evidence>
<dbReference type="PANTHER" id="PTHR33175:SF3">
    <property type="entry name" value="DNA-BINDING PROTEIN HU-BETA"/>
    <property type="match status" value="1"/>
</dbReference>
<comment type="similarity">
    <text evidence="1">Belongs to the bacterial histone-like protein family.</text>
</comment>
<dbReference type="Pfam" id="PF00216">
    <property type="entry name" value="Bac_DNA_binding"/>
    <property type="match status" value="1"/>
</dbReference>
<dbReference type="PRINTS" id="PR01727">
    <property type="entry name" value="DNABINDINGHU"/>
</dbReference>
<geneLocation type="plasmid" evidence="5 6">
    <name>unnamed</name>
</geneLocation>
<dbReference type="Proteomes" id="UP000464915">
    <property type="component" value="Plasmid unnamed"/>
</dbReference>
<keyword evidence="3" id="KW-0226">DNA condensation</keyword>
<protein>
    <recommendedName>
        <fullName evidence="2">DNA-binding protein HU</fullName>
    </recommendedName>
</protein>
<dbReference type="InterPro" id="IPR010992">
    <property type="entry name" value="IHF-like_DNA-bd_dom_sf"/>
</dbReference>
<keyword evidence="5" id="KW-0614">Plasmid</keyword>
<reference evidence="5 6" key="1">
    <citation type="submission" date="2019-12" db="EMBL/GenBank/DDBJ databases">
        <title>Complete Genome Sequences of Lactobacillus strains, C25 and P38, Isolated from Chicken Cecum.</title>
        <authorList>
            <person name="Hassan H.M."/>
            <person name="Mendoza M."/>
            <person name="Rezvani M."/>
            <person name="Koci M.D."/>
            <person name="Dickey A.N."/>
            <person name="Scholl E.H."/>
        </authorList>
    </citation>
    <scope>NUCLEOTIDE SEQUENCE [LARGE SCALE GENOMIC DNA]</scope>
    <source>
        <strain evidence="5 6">C25</strain>
        <plasmid evidence="5 6">unnamed</plasmid>
    </source>
</reference>
<evidence type="ECO:0000256" key="3">
    <source>
        <dbReference type="ARBA" id="ARBA00023067"/>
    </source>
</evidence>
<gene>
    <name evidence="5" type="ORF">GSR61_11035</name>
</gene>
<dbReference type="InterPro" id="IPR000119">
    <property type="entry name" value="Hist_DNA-bd"/>
</dbReference>
<dbReference type="Gene3D" id="4.10.520.10">
    <property type="entry name" value="IHF-like DNA-binding proteins"/>
    <property type="match status" value="1"/>
</dbReference>
<evidence type="ECO:0000313" key="6">
    <source>
        <dbReference type="Proteomes" id="UP000464915"/>
    </source>
</evidence>
<accession>A0AB37DIP5</accession>
<dbReference type="GO" id="GO:0030261">
    <property type="term" value="P:chromosome condensation"/>
    <property type="evidence" value="ECO:0007669"/>
    <property type="project" value="UniProtKB-KW"/>
</dbReference>
<dbReference type="GO" id="GO:0003677">
    <property type="term" value="F:DNA binding"/>
    <property type="evidence" value="ECO:0007669"/>
    <property type="project" value="UniProtKB-KW"/>
</dbReference>
<dbReference type="AlphaFoldDB" id="A0AB37DIP5"/>
<evidence type="ECO:0000256" key="4">
    <source>
        <dbReference type="ARBA" id="ARBA00023125"/>
    </source>
</evidence>
<name>A0AB37DIP5_9LACO</name>
<evidence type="ECO:0000256" key="1">
    <source>
        <dbReference type="ARBA" id="ARBA00010529"/>
    </source>
</evidence>
<dbReference type="PANTHER" id="PTHR33175">
    <property type="entry name" value="DNA-BINDING PROTEIN HU"/>
    <property type="match status" value="1"/>
</dbReference>
<sequence>MLKGNRLLICFIVFGTFEVRNRAERKGRNLQTRKAITIPATKVPAFKACKELKEAIKYKNTSEFQIFIFSFLKCNKNAIDFNPYFVCSGTKSPNLNNNFIIDFVI</sequence>
<proteinExistence type="inferred from homology"/>
<dbReference type="GO" id="GO:0005829">
    <property type="term" value="C:cytosol"/>
    <property type="evidence" value="ECO:0007669"/>
    <property type="project" value="TreeGrafter"/>
</dbReference>
<organism evidence="5 6">
    <name type="scientific">Lactobacillus crispatus</name>
    <dbReference type="NCBI Taxonomy" id="47770"/>
    <lineage>
        <taxon>Bacteria</taxon>
        <taxon>Bacillati</taxon>
        <taxon>Bacillota</taxon>
        <taxon>Bacilli</taxon>
        <taxon>Lactobacillales</taxon>
        <taxon>Lactobacillaceae</taxon>
        <taxon>Lactobacillus</taxon>
    </lineage>
</organism>